<sequence>MLASLIRHTAYPLVLGGSAAAILLFVERAAIPCPGMAAVTLIGIAAVALLERWQPYQRDWLRDHTDGLTDAIHLVVNLGLLWATASLLHVLRDTLPALALWPARWPIWSQVLLAGLIVDAGLYAMHRLSHRVEWLWRLHAPHHSAERLYWMNGERRHPLSAVCLAGPGIAIAVALGAPPLAISAWLSLLAVHLAFQHANLDYTVGPLRHVLGVAEIHRWHHKREYENAQVNFGEFWMLWDKLFGSFHDRPNGIAAGEVGLRDRSFPRDYAGQLLWPFRPRSGLREGEPADV</sequence>
<dbReference type="PANTHER" id="PTHR11863">
    <property type="entry name" value="STEROL DESATURASE"/>
    <property type="match status" value="1"/>
</dbReference>
<evidence type="ECO:0000256" key="5">
    <source>
        <dbReference type="SAM" id="Phobius"/>
    </source>
</evidence>
<keyword evidence="3 5" id="KW-1133">Transmembrane helix</keyword>
<name>A0A7W7XYV7_9GAMM</name>
<feature type="transmembrane region" description="Helical" evidence="5">
    <location>
        <begin position="107"/>
        <end position="125"/>
    </location>
</feature>
<reference evidence="7 8" key="1">
    <citation type="submission" date="2020-08" db="EMBL/GenBank/DDBJ databases">
        <title>Genomic Encyclopedia of Type Strains, Phase IV (KMG-IV): sequencing the most valuable type-strain genomes for metagenomic binning, comparative biology and taxonomic classification.</title>
        <authorList>
            <person name="Goeker M."/>
        </authorList>
    </citation>
    <scope>NUCLEOTIDE SEQUENCE [LARGE SCALE GENOMIC DNA]</scope>
    <source>
        <strain evidence="7 8">DSM 25897</strain>
    </source>
</reference>
<keyword evidence="4 5" id="KW-0472">Membrane</keyword>
<protein>
    <submittedName>
        <fullName evidence="7">Sterol desaturase/sphingolipid hydroxylase (Fatty acid hydroxylase superfamily)</fullName>
    </submittedName>
</protein>
<feature type="transmembrane region" description="Helical" evidence="5">
    <location>
        <begin position="159"/>
        <end position="186"/>
    </location>
</feature>
<proteinExistence type="predicted"/>
<dbReference type="Pfam" id="PF04116">
    <property type="entry name" value="FA_hydroxylase"/>
    <property type="match status" value="1"/>
</dbReference>
<evidence type="ECO:0000313" key="8">
    <source>
        <dbReference type="Proteomes" id="UP000519004"/>
    </source>
</evidence>
<evidence type="ECO:0000313" key="7">
    <source>
        <dbReference type="EMBL" id="MBB5014965.1"/>
    </source>
</evidence>
<dbReference type="GO" id="GO:0016020">
    <property type="term" value="C:membrane"/>
    <property type="evidence" value="ECO:0007669"/>
    <property type="project" value="UniProtKB-SubCell"/>
</dbReference>
<evidence type="ECO:0000256" key="1">
    <source>
        <dbReference type="ARBA" id="ARBA00004370"/>
    </source>
</evidence>
<keyword evidence="8" id="KW-1185">Reference proteome</keyword>
<feature type="domain" description="Fatty acid hydroxylase" evidence="6">
    <location>
        <begin position="112"/>
        <end position="245"/>
    </location>
</feature>
<dbReference type="EMBL" id="JACHHX010000004">
    <property type="protein sequence ID" value="MBB5014965.1"/>
    <property type="molecule type" value="Genomic_DNA"/>
</dbReference>
<organism evidence="7 8">
    <name type="scientific">Rehaibacterium terrae</name>
    <dbReference type="NCBI Taxonomy" id="1341696"/>
    <lineage>
        <taxon>Bacteria</taxon>
        <taxon>Pseudomonadati</taxon>
        <taxon>Pseudomonadota</taxon>
        <taxon>Gammaproteobacteria</taxon>
        <taxon>Lysobacterales</taxon>
        <taxon>Lysobacteraceae</taxon>
        <taxon>Rehaibacterium</taxon>
    </lineage>
</organism>
<dbReference type="RefSeq" id="WP_183947532.1">
    <property type="nucleotide sequence ID" value="NZ_JACHHX010000004.1"/>
</dbReference>
<comment type="subcellular location">
    <subcellularLocation>
        <location evidence="1">Membrane</location>
    </subcellularLocation>
</comment>
<accession>A0A7W7XYV7</accession>
<gene>
    <name evidence="7" type="ORF">HNQ58_000842</name>
</gene>
<evidence type="ECO:0000256" key="2">
    <source>
        <dbReference type="ARBA" id="ARBA00022692"/>
    </source>
</evidence>
<comment type="caution">
    <text evidence="7">The sequence shown here is derived from an EMBL/GenBank/DDBJ whole genome shotgun (WGS) entry which is preliminary data.</text>
</comment>
<feature type="transmembrane region" description="Helical" evidence="5">
    <location>
        <begin position="71"/>
        <end position="91"/>
    </location>
</feature>
<dbReference type="GO" id="GO:0005506">
    <property type="term" value="F:iron ion binding"/>
    <property type="evidence" value="ECO:0007669"/>
    <property type="project" value="InterPro"/>
</dbReference>
<feature type="transmembrane region" description="Helical" evidence="5">
    <location>
        <begin position="29"/>
        <end position="50"/>
    </location>
</feature>
<dbReference type="GO" id="GO:0016491">
    <property type="term" value="F:oxidoreductase activity"/>
    <property type="evidence" value="ECO:0007669"/>
    <property type="project" value="InterPro"/>
</dbReference>
<dbReference type="GO" id="GO:0008610">
    <property type="term" value="P:lipid biosynthetic process"/>
    <property type="evidence" value="ECO:0007669"/>
    <property type="project" value="InterPro"/>
</dbReference>
<evidence type="ECO:0000256" key="4">
    <source>
        <dbReference type="ARBA" id="ARBA00023136"/>
    </source>
</evidence>
<dbReference type="InterPro" id="IPR050307">
    <property type="entry name" value="Sterol_Desaturase_Related"/>
</dbReference>
<evidence type="ECO:0000259" key="6">
    <source>
        <dbReference type="Pfam" id="PF04116"/>
    </source>
</evidence>
<dbReference type="AlphaFoldDB" id="A0A7W7XYV7"/>
<dbReference type="InterPro" id="IPR006694">
    <property type="entry name" value="Fatty_acid_hydroxylase"/>
</dbReference>
<dbReference type="Proteomes" id="UP000519004">
    <property type="component" value="Unassembled WGS sequence"/>
</dbReference>
<keyword evidence="2 5" id="KW-0812">Transmembrane</keyword>
<evidence type="ECO:0000256" key="3">
    <source>
        <dbReference type="ARBA" id="ARBA00022989"/>
    </source>
</evidence>